<dbReference type="InterPro" id="IPR000223">
    <property type="entry name" value="Pept_S26A_signal_pept_1"/>
</dbReference>
<gene>
    <name evidence="10" type="ORF">UY81_C0080G0005</name>
</gene>
<evidence type="ECO:0000256" key="4">
    <source>
        <dbReference type="ARBA" id="ARBA00022670"/>
    </source>
</evidence>
<evidence type="ECO:0000256" key="6">
    <source>
        <dbReference type="PIRSR" id="PIRSR600223-1"/>
    </source>
</evidence>
<dbReference type="InterPro" id="IPR019757">
    <property type="entry name" value="Pept_S26A_signal_pept_1_Lys-AS"/>
</dbReference>
<name>A0A0G1XS12_9BACT</name>
<evidence type="ECO:0000313" key="10">
    <source>
        <dbReference type="EMBL" id="KKW34043.1"/>
    </source>
</evidence>
<evidence type="ECO:0000259" key="9">
    <source>
        <dbReference type="Pfam" id="PF10502"/>
    </source>
</evidence>
<evidence type="ECO:0000256" key="2">
    <source>
        <dbReference type="ARBA" id="ARBA00009370"/>
    </source>
</evidence>
<dbReference type="PATRIC" id="fig|1618650.3.peg.749"/>
<feature type="active site" evidence="6">
    <location>
        <position position="46"/>
    </location>
</feature>
<evidence type="ECO:0000256" key="1">
    <source>
        <dbReference type="ARBA" id="ARBA00000677"/>
    </source>
</evidence>
<dbReference type="PROSITE" id="PS00761">
    <property type="entry name" value="SPASE_I_3"/>
    <property type="match status" value="1"/>
</dbReference>
<organism evidence="10 11">
    <name type="scientific">Candidatus Giovannonibacteria bacterium GW2011_GWA2_53_7</name>
    <dbReference type="NCBI Taxonomy" id="1618650"/>
    <lineage>
        <taxon>Bacteria</taxon>
        <taxon>Candidatus Giovannoniibacteriota</taxon>
    </lineage>
</organism>
<comment type="caution">
    <text evidence="10">The sequence shown here is derived from an EMBL/GenBank/DDBJ whole genome shotgun (WGS) entry which is preliminary data.</text>
</comment>
<reference evidence="10 11" key="1">
    <citation type="journal article" date="2015" name="Nature">
        <title>rRNA introns, odd ribosomes, and small enigmatic genomes across a large radiation of phyla.</title>
        <authorList>
            <person name="Brown C.T."/>
            <person name="Hug L.A."/>
            <person name="Thomas B.C."/>
            <person name="Sharon I."/>
            <person name="Castelle C.J."/>
            <person name="Singh A."/>
            <person name="Wilkins M.J."/>
            <person name="Williams K.H."/>
            <person name="Banfield J.F."/>
        </authorList>
    </citation>
    <scope>NUCLEOTIDE SEQUENCE [LARGE SCALE GENOMIC DNA]</scope>
</reference>
<comment type="catalytic activity">
    <reaction evidence="1 7">
        <text>Cleavage of hydrophobic, N-terminal signal or leader sequences from secreted and periplasmic proteins.</text>
        <dbReference type="EC" id="3.4.21.89"/>
    </reaction>
</comment>
<dbReference type="GO" id="GO:0006465">
    <property type="term" value="P:signal peptide processing"/>
    <property type="evidence" value="ECO:0007669"/>
    <property type="project" value="InterPro"/>
</dbReference>
<comment type="subcellular location">
    <subcellularLocation>
        <location evidence="8">Membrane</location>
        <topology evidence="8">Single-pass type II membrane protein</topology>
    </subcellularLocation>
</comment>
<dbReference type="CDD" id="cd06530">
    <property type="entry name" value="S26_SPase_I"/>
    <property type="match status" value="1"/>
</dbReference>
<dbReference type="GO" id="GO:0009003">
    <property type="term" value="F:signal peptidase activity"/>
    <property type="evidence" value="ECO:0007669"/>
    <property type="project" value="UniProtKB-EC"/>
</dbReference>
<dbReference type="InterPro" id="IPR036286">
    <property type="entry name" value="LexA/Signal_pep-like_sf"/>
</dbReference>
<keyword evidence="4 7" id="KW-0645">Protease</keyword>
<dbReference type="PROSITE" id="PS00501">
    <property type="entry name" value="SPASE_I_1"/>
    <property type="match status" value="1"/>
</dbReference>
<protein>
    <recommendedName>
        <fullName evidence="3 7">Signal peptidase I</fullName>
        <ecNumber evidence="3 7">3.4.21.89</ecNumber>
    </recommendedName>
</protein>
<accession>A0A0G1XS12</accession>
<dbReference type="InterPro" id="IPR019533">
    <property type="entry name" value="Peptidase_S26"/>
</dbReference>
<dbReference type="EC" id="3.4.21.89" evidence="3 7"/>
<keyword evidence="7" id="KW-0812">Transmembrane</keyword>
<dbReference type="InterPro" id="IPR019756">
    <property type="entry name" value="Pept_S26A_signal_pept_1_Ser-AS"/>
</dbReference>
<dbReference type="PRINTS" id="PR00727">
    <property type="entry name" value="LEADERPTASE"/>
</dbReference>
<sequence>MKDTISSPETPPASSSSIFGYTVVALGLALFIRLFIAAPYIVEGSSMEPAFAGWDYLIIDKIVYEIKKPARGEVIVFTLPQDASRSLIKRVIGLPGETVRISDSTVTIVNASHPDGFALEEPYIDPKNATGGESVERTLGPDEYFVMGDNRRVSSDSRIWGGLPKADISGRVDIRLFPFNMIDVVPGRFTYSGE</sequence>
<dbReference type="GO" id="GO:0004252">
    <property type="term" value="F:serine-type endopeptidase activity"/>
    <property type="evidence" value="ECO:0007669"/>
    <property type="project" value="InterPro"/>
</dbReference>
<keyword evidence="7" id="KW-0472">Membrane</keyword>
<feature type="active site" evidence="6">
    <location>
        <position position="89"/>
    </location>
</feature>
<feature type="domain" description="Peptidase S26" evidence="9">
    <location>
        <begin position="21"/>
        <end position="176"/>
    </location>
</feature>
<dbReference type="NCBIfam" id="TIGR02227">
    <property type="entry name" value="sigpep_I_bact"/>
    <property type="match status" value="1"/>
</dbReference>
<dbReference type="Proteomes" id="UP000034290">
    <property type="component" value="Unassembled WGS sequence"/>
</dbReference>
<evidence type="ECO:0000256" key="8">
    <source>
        <dbReference type="RuleBase" id="RU362042"/>
    </source>
</evidence>
<keyword evidence="5 7" id="KW-0378">Hydrolase</keyword>
<feature type="transmembrane region" description="Helical" evidence="7">
    <location>
        <begin position="18"/>
        <end position="42"/>
    </location>
</feature>
<dbReference type="SUPFAM" id="SSF51306">
    <property type="entry name" value="LexA/Signal peptidase"/>
    <property type="match status" value="1"/>
</dbReference>
<dbReference type="InterPro" id="IPR019758">
    <property type="entry name" value="Pept_S26A_signal_pept_1_CS"/>
</dbReference>
<dbReference type="EMBL" id="LCRM01000080">
    <property type="protein sequence ID" value="KKW34043.1"/>
    <property type="molecule type" value="Genomic_DNA"/>
</dbReference>
<dbReference type="Pfam" id="PF10502">
    <property type="entry name" value="Peptidase_S26"/>
    <property type="match status" value="1"/>
</dbReference>
<proteinExistence type="inferred from homology"/>
<dbReference type="GO" id="GO:0016020">
    <property type="term" value="C:membrane"/>
    <property type="evidence" value="ECO:0007669"/>
    <property type="project" value="UniProtKB-SubCell"/>
</dbReference>
<evidence type="ECO:0000256" key="7">
    <source>
        <dbReference type="RuleBase" id="RU003993"/>
    </source>
</evidence>
<evidence type="ECO:0000313" key="11">
    <source>
        <dbReference type="Proteomes" id="UP000034290"/>
    </source>
</evidence>
<dbReference type="PANTHER" id="PTHR43390:SF1">
    <property type="entry name" value="CHLOROPLAST PROCESSING PEPTIDASE"/>
    <property type="match status" value="1"/>
</dbReference>
<dbReference type="PANTHER" id="PTHR43390">
    <property type="entry name" value="SIGNAL PEPTIDASE I"/>
    <property type="match status" value="1"/>
</dbReference>
<dbReference type="PROSITE" id="PS00760">
    <property type="entry name" value="SPASE_I_2"/>
    <property type="match status" value="1"/>
</dbReference>
<comment type="similarity">
    <text evidence="2 8">Belongs to the peptidase S26 family.</text>
</comment>
<keyword evidence="7" id="KW-1133">Transmembrane helix</keyword>
<dbReference type="AlphaFoldDB" id="A0A0G1XS12"/>
<evidence type="ECO:0000256" key="5">
    <source>
        <dbReference type="ARBA" id="ARBA00022801"/>
    </source>
</evidence>
<evidence type="ECO:0000256" key="3">
    <source>
        <dbReference type="ARBA" id="ARBA00013208"/>
    </source>
</evidence>
<dbReference type="Gene3D" id="2.10.109.10">
    <property type="entry name" value="Umud Fragment, subunit A"/>
    <property type="match status" value="1"/>
</dbReference>